<evidence type="ECO:0000313" key="2">
    <source>
        <dbReference type="Proteomes" id="UP000499080"/>
    </source>
</evidence>
<sequence length="82" mass="9591">MTCLIFRLEWVEKKPALGQMEWSADELPALEERGSLGRRVAAQMSSSFLITVQKYEVRVRLNEWDRGSGGRNKTRDYQTHIY</sequence>
<dbReference type="AlphaFoldDB" id="A0A4Y2CEF0"/>
<proteinExistence type="predicted"/>
<comment type="caution">
    <text evidence="1">The sequence shown here is derived from an EMBL/GenBank/DDBJ whole genome shotgun (WGS) entry which is preliminary data.</text>
</comment>
<dbReference type="Proteomes" id="UP000499080">
    <property type="component" value="Unassembled WGS sequence"/>
</dbReference>
<evidence type="ECO:0000313" key="1">
    <source>
        <dbReference type="EMBL" id="GBM02246.1"/>
    </source>
</evidence>
<accession>A0A4Y2CEF0</accession>
<dbReference type="EMBL" id="BGPR01000178">
    <property type="protein sequence ID" value="GBM02246.1"/>
    <property type="molecule type" value="Genomic_DNA"/>
</dbReference>
<gene>
    <name evidence="1" type="ORF">AVEN_108801_1</name>
</gene>
<reference evidence="1 2" key="1">
    <citation type="journal article" date="2019" name="Sci. Rep.">
        <title>Orb-weaving spider Araneus ventricosus genome elucidates the spidroin gene catalogue.</title>
        <authorList>
            <person name="Kono N."/>
            <person name="Nakamura H."/>
            <person name="Ohtoshi R."/>
            <person name="Moran D.A.P."/>
            <person name="Shinohara A."/>
            <person name="Yoshida Y."/>
            <person name="Fujiwara M."/>
            <person name="Mori M."/>
            <person name="Tomita M."/>
            <person name="Arakawa K."/>
        </authorList>
    </citation>
    <scope>NUCLEOTIDE SEQUENCE [LARGE SCALE GENOMIC DNA]</scope>
</reference>
<keyword evidence="2" id="KW-1185">Reference proteome</keyword>
<organism evidence="1 2">
    <name type="scientific">Araneus ventricosus</name>
    <name type="common">Orbweaver spider</name>
    <name type="synonym">Epeira ventricosa</name>
    <dbReference type="NCBI Taxonomy" id="182803"/>
    <lineage>
        <taxon>Eukaryota</taxon>
        <taxon>Metazoa</taxon>
        <taxon>Ecdysozoa</taxon>
        <taxon>Arthropoda</taxon>
        <taxon>Chelicerata</taxon>
        <taxon>Arachnida</taxon>
        <taxon>Araneae</taxon>
        <taxon>Araneomorphae</taxon>
        <taxon>Entelegynae</taxon>
        <taxon>Araneoidea</taxon>
        <taxon>Araneidae</taxon>
        <taxon>Araneus</taxon>
    </lineage>
</organism>
<protein>
    <submittedName>
        <fullName evidence="1">Uncharacterized protein</fullName>
    </submittedName>
</protein>
<name>A0A4Y2CEF0_ARAVE</name>